<evidence type="ECO:0000313" key="2">
    <source>
        <dbReference type="Proteomes" id="UP000195602"/>
    </source>
</evidence>
<name>A0AA91PXQ5_CLALS</name>
<dbReference type="EMBL" id="LYUB02000015">
    <property type="protein sequence ID" value="OVF07062.1"/>
    <property type="molecule type" value="Genomic_DNA"/>
</dbReference>
<dbReference type="Proteomes" id="UP000195602">
    <property type="component" value="Unassembled WGS sequence"/>
</dbReference>
<protein>
    <submittedName>
        <fullName evidence="1">Uncharacterized protein</fullName>
    </submittedName>
</protein>
<evidence type="ECO:0000313" key="1">
    <source>
        <dbReference type="EMBL" id="OVF07062.1"/>
    </source>
</evidence>
<sequence>MERKTKGGLGFSVFRARTWVRVMIGWEVVRGRTLLPEDALGTSRGLKRRVSGLSEDWVAVGNLRCVNLCGLLEGRLNNEERKEMFWHVTTPKKVVEIV</sequence>
<gene>
    <name evidence="1" type="ORF">A9F13_15g00330</name>
</gene>
<dbReference type="KEGG" id="clus:A9F13_15g00330"/>
<proteinExistence type="predicted"/>
<reference evidence="1 2" key="1">
    <citation type="submission" date="2017-04" db="EMBL/GenBank/DDBJ databases">
        <title>Draft genome of the yeast Clavispora lusitaniae type strain CBS 6936.</title>
        <authorList>
            <person name="Durrens P."/>
            <person name="Klopp C."/>
            <person name="Biteau N."/>
            <person name="Fitton-Ouhabi V."/>
            <person name="Dementhon K."/>
            <person name="Accoceberry I."/>
            <person name="Sherman D.J."/>
            <person name="Noel T."/>
        </authorList>
    </citation>
    <scope>NUCLEOTIDE SEQUENCE [LARGE SCALE GENOMIC DNA]</scope>
    <source>
        <strain evidence="1 2">CBS 6936</strain>
    </source>
</reference>
<organism evidence="1 2">
    <name type="scientific">Clavispora lusitaniae</name>
    <name type="common">Candida lusitaniae</name>
    <dbReference type="NCBI Taxonomy" id="36911"/>
    <lineage>
        <taxon>Eukaryota</taxon>
        <taxon>Fungi</taxon>
        <taxon>Dikarya</taxon>
        <taxon>Ascomycota</taxon>
        <taxon>Saccharomycotina</taxon>
        <taxon>Pichiomycetes</taxon>
        <taxon>Metschnikowiaceae</taxon>
        <taxon>Clavispora</taxon>
    </lineage>
</organism>
<comment type="caution">
    <text evidence="1">The sequence shown here is derived from an EMBL/GenBank/DDBJ whole genome shotgun (WGS) entry which is preliminary data.</text>
</comment>
<dbReference type="AlphaFoldDB" id="A0AA91PXQ5"/>
<accession>A0AA91PXQ5</accession>